<name>G9WLL0_9FIRM</name>
<dbReference type="PANTHER" id="PTHR33392:SF6">
    <property type="entry name" value="POLYISOPRENYL-TEICHOIC ACID--PEPTIDOGLYCAN TEICHOIC ACID TRANSFERASE TAGU"/>
    <property type="match status" value="1"/>
</dbReference>
<sequence length="490" mass="54575">MESRKRRTARSRSFSREREEYSDLDIPISRGEEQRRTVEKGNGRADTYEEEAYHHPRRQRGSESKRGKRKKSNLLKGALFLVLFLCGIFFLWRFISPYIGSQYRTIAIFGLDSRDGTKEAGALSDVIMLATINKRSGEIKLCSVYRDTYAEINGNGKYHKMNEAYFLGGHEQAIAALERNLDIHIDDYVSFTWSAVAKGISALGGVDLELSDAEFYYINAFITETVQSTGIPSVHLEHAGENHLDGIQAVAYGRLRLMDTDFNRTARQRKVLSLAMDKAKKAGPVKMVSVATQVLPEISTSMSMADFTDLATQLGRLHLGETSGFPFARTTMKLRKMDVVIPATLESNVVSLHTFLYGEENYQPSSTVKNISAHIAEVSGVTKPMENAEEAGTGGGTVRKKDKKQEGNSEKKKEGEKQESSTEQTKESKLETEEESSSREEESSIEVKKESKESKTEEEDKNTGGNSSFGPAGDIGNNQEEGPEENVENP</sequence>
<dbReference type="PANTHER" id="PTHR33392">
    <property type="entry name" value="POLYISOPRENYL-TEICHOIC ACID--PEPTIDOGLYCAN TEICHOIC ACID TRANSFERASE TAGU"/>
    <property type="match status" value="1"/>
</dbReference>
<accession>G9WLL0</accession>
<dbReference type="AlphaFoldDB" id="G9WLL0"/>
<dbReference type="InterPro" id="IPR050922">
    <property type="entry name" value="LytR/CpsA/Psr_CW_biosynth"/>
</dbReference>
<comment type="caution">
    <text evidence="5">The sequence shown here is derived from an EMBL/GenBank/DDBJ whole genome shotgun (WGS) entry which is preliminary data.</text>
</comment>
<organism evidence="5 6">
    <name type="scientific">Oribacterium parvum ACB1</name>
    <dbReference type="NCBI Taxonomy" id="796943"/>
    <lineage>
        <taxon>Bacteria</taxon>
        <taxon>Bacillati</taxon>
        <taxon>Bacillota</taxon>
        <taxon>Clostridia</taxon>
        <taxon>Lachnospirales</taxon>
        <taxon>Lachnospiraceae</taxon>
        <taxon>Oribacterium</taxon>
    </lineage>
</organism>
<evidence type="ECO:0000313" key="5">
    <source>
        <dbReference type="EMBL" id="EHL12665.1"/>
    </source>
</evidence>
<gene>
    <name evidence="5" type="ORF">HMPREF9625_00219</name>
</gene>
<dbReference type="RefSeq" id="WP_009534089.1">
    <property type="nucleotide sequence ID" value="NZ_KE148312.1"/>
</dbReference>
<keyword evidence="3" id="KW-0472">Membrane</keyword>
<dbReference type="STRING" id="796943.HMPREF9625_00219"/>
<feature type="compositionally biased region" description="Basic and acidic residues" evidence="2">
    <location>
        <begin position="403"/>
        <end position="455"/>
    </location>
</feature>
<evidence type="ECO:0000259" key="4">
    <source>
        <dbReference type="Pfam" id="PF03816"/>
    </source>
</evidence>
<comment type="similarity">
    <text evidence="1">Belongs to the LytR/CpsA/Psr (LCP) family.</text>
</comment>
<feature type="compositionally biased region" description="Acidic residues" evidence="2">
    <location>
        <begin position="481"/>
        <end position="490"/>
    </location>
</feature>
<feature type="transmembrane region" description="Helical" evidence="3">
    <location>
        <begin position="74"/>
        <end position="95"/>
    </location>
</feature>
<evidence type="ECO:0000256" key="2">
    <source>
        <dbReference type="SAM" id="MobiDB-lite"/>
    </source>
</evidence>
<evidence type="ECO:0000256" key="1">
    <source>
        <dbReference type="ARBA" id="ARBA00006068"/>
    </source>
</evidence>
<dbReference type="EMBL" id="AFZC02000003">
    <property type="protein sequence ID" value="EHL12665.1"/>
    <property type="molecule type" value="Genomic_DNA"/>
</dbReference>
<protein>
    <recommendedName>
        <fullName evidence="4">Cell envelope-related transcriptional attenuator domain-containing protein</fullName>
    </recommendedName>
</protein>
<dbReference type="HOGENOM" id="CLU_016455_8_3_9"/>
<dbReference type="NCBIfam" id="TIGR00350">
    <property type="entry name" value="lytR_cpsA_psr"/>
    <property type="match status" value="1"/>
</dbReference>
<feature type="region of interest" description="Disordered" evidence="2">
    <location>
        <begin position="1"/>
        <end position="68"/>
    </location>
</feature>
<evidence type="ECO:0000313" key="6">
    <source>
        <dbReference type="Proteomes" id="UP000018461"/>
    </source>
</evidence>
<dbReference type="Gene3D" id="3.40.630.190">
    <property type="entry name" value="LCP protein"/>
    <property type="match status" value="1"/>
</dbReference>
<keyword evidence="6" id="KW-1185">Reference proteome</keyword>
<proteinExistence type="inferred from homology"/>
<reference evidence="5" key="2">
    <citation type="submission" date="2013-03" db="EMBL/GenBank/DDBJ databases">
        <title>The Genome Sequence of Oribacterium sp. ACB1.</title>
        <authorList>
            <consortium name="The Broad Institute Genomics Platform"/>
            <consortium name="The Broad Institute Genome Sequencing Center for Infectious Disease"/>
            <person name="Earl A."/>
            <person name="Ward D."/>
            <person name="Feldgarden M."/>
            <person name="Gevers D."/>
            <person name="Sizova M."/>
            <person name="Hazen A."/>
            <person name="Epstein S."/>
            <person name="Walker B."/>
            <person name="Young S."/>
            <person name="Zeng Q."/>
            <person name="Gargeya S."/>
            <person name="Fitzgerald M."/>
            <person name="Haas B."/>
            <person name="Abouelleil A."/>
            <person name="Allen A.W."/>
            <person name="Alvarado L."/>
            <person name="Arachchi H.M."/>
            <person name="Berlin A.M."/>
            <person name="Chapman S.B."/>
            <person name="Gainer-Dewar J."/>
            <person name="Goldberg J."/>
            <person name="Griggs A."/>
            <person name="Gujja S."/>
            <person name="Hansen M."/>
            <person name="Howarth C."/>
            <person name="Imamovic A."/>
            <person name="Ireland A."/>
            <person name="Larimer J."/>
            <person name="McCowan C."/>
            <person name="Murphy C."/>
            <person name="Pearson M."/>
            <person name="Poon T.W."/>
            <person name="Priest M."/>
            <person name="Roberts A."/>
            <person name="Saif S."/>
            <person name="Shea T."/>
            <person name="Sisk P."/>
            <person name="Sykes S."/>
            <person name="Wortman J."/>
            <person name="Nusbaum C."/>
            <person name="Birren B."/>
        </authorList>
    </citation>
    <scope>NUCLEOTIDE SEQUENCE [LARGE SCALE GENOMIC DNA]</scope>
    <source>
        <strain evidence="5">ACB1</strain>
    </source>
</reference>
<keyword evidence="3" id="KW-0812">Transmembrane</keyword>
<feature type="region of interest" description="Disordered" evidence="2">
    <location>
        <begin position="382"/>
        <end position="490"/>
    </location>
</feature>
<keyword evidence="3" id="KW-1133">Transmembrane helix</keyword>
<dbReference type="Pfam" id="PF03816">
    <property type="entry name" value="LytR_cpsA_psr"/>
    <property type="match status" value="1"/>
</dbReference>
<feature type="compositionally biased region" description="Basic residues" evidence="2">
    <location>
        <begin position="1"/>
        <end position="10"/>
    </location>
</feature>
<feature type="compositionally biased region" description="Basic and acidic residues" evidence="2">
    <location>
        <begin position="30"/>
        <end position="65"/>
    </location>
</feature>
<reference evidence="5" key="1">
    <citation type="submission" date="2011-08" db="EMBL/GenBank/DDBJ databases">
        <authorList>
            <consortium name="The Broad Institute Genome Sequencing Platform"/>
            <person name="Earl A."/>
            <person name="Ward D."/>
            <person name="Feldgarden M."/>
            <person name="Gevers D."/>
            <person name="Sizova M."/>
            <person name="Hazen A."/>
            <person name="Epstein S."/>
            <person name="Young S.K."/>
            <person name="Zeng Q."/>
            <person name="Gargeya S."/>
            <person name="Fitzgerald M."/>
            <person name="Haas B."/>
            <person name="Abouelleil A."/>
            <person name="Alvarado L."/>
            <person name="Arachchi H.M."/>
            <person name="Berlin A."/>
            <person name="Brown A."/>
            <person name="Chapman S.B."/>
            <person name="Chen Z."/>
            <person name="Dunbar C."/>
            <person name="Freedman E."/>
            <person name="Gearin G."/>
            <person name="Gellesch M."/>
            <person name="Goldberg J."/>
            <person name="Griggs A."/>
            <person name="Gujja S."/>
            <person name="Heiman D."/>
            <person name="Howarth C."/>
            <person name="Larson L."/>
            <person name="Lui A."/>
            <person name="MacDonald P.J.P."/>
            <person name="Montmayeur A."/>
            <person name="Murphy C."/>
            <person name="Neiman D."/>
            <person name="Pearson M."/>
            <person name="Priest M."/>
            <person name="Roberts A."/>
            <person name="Saif S."/>
            <person name="Shea T."/>
            <person name="Shenoy N."/>
            <person name="Sisk P."/>
            <person name="Stolte C."/>
            <person name="Sykes S."/>
            <person name="Wortman J."/>
            <person name="Nusbaum C."/>
            <person name="Birren B."/>
        </authorList>
    </citation>
    <scope>NUCLEOTIDE SEQUENCE</scope>
    <source>
        <strain evidence="5">ACB1</strain>
    </source>
</reference>
<feature type="domain" description="Cell envelope-related transcriptional attenuator" evidence="4">
    <location>
        <begin position="124"/>
        <end position="280"/>
    </location>
</feature>
<dbReference type="InterPro" id="IPR004474">
    <property type="entry name" value="LytR_CpsA_psr"/>
</dbReference>
<evidence type="ECO:0000256" key="3">
    <source>
        <dbReference type="SAM" id="Phobius"/>
    </source>
</evidence>
<dbReference type="Proteomes" id="UP000018461">
    <property type="component" value="Unassembled WGS sequence"/>
</dbReference>
<dbReference type="PATRIC" id="fig|796943.3.peg.602"/>